<dbReference type="InterPro" id="IPR010359">
    <property type="entry name" value="IrrE_HExxH"/>
</dbReference>
<sequence>MSVRVEVAPDLLQWAVERAGWDVETVERRAPKLDAWISGADQPTLKQLEKFASATHTPFGLLFLPEPPREEVPIPDMRTIGNVAVPQPSADLLDTIYRCQSRQDWYRAYAQECGMVAPEFVGSVTTDTSPELVADEMRRLLELGLSRREEFSSWEEARRNLIDRIESIGVLVMINGIVGANTHRKLNPEEFRGFALSDPLVPLIFVNGADSKAAQIFTLIHELAHVWLGRSALSDAALTASTDQAEELWCNQVAAEVLVPFDALRRDYLGEPDVEELERLAGKYRVSTLVVLRRMFDAGLLTWDGYRQRYEEEQNRVMKVLAEKHGGSGGGNYYKTQPLRLSRRFARAVIASAYEGNTTFRDAYRLLGTKKHETFENLAIELQVA</sequence>
<evidence type="ECO:0000313" key="3">
    <source>
        <dbReference type="Proteomes" id="UP000053528"/>
    </source>
</evidence>
<dbReference type="Proteomes" id="UP000053528">
    <property type="component" value="Unassembled WGS sequence"/>
</dbReference>
<reference evidence="2 3" key="1">
    <citation type="submission" date="2014-07" db="EMBL/GenBank/DDBJ databases">
        <authorList>
            <person name="McCorrison J."/>
            <person name="Sanka R."/>
            <person name="Torralba M."/>
            <person name="Gillis M."/>
            <person name="Haft D.H."/>
            <person name="Methe B."/>
            <person name="Sutton G."/>
            <person name="Nelson K.E."/>
        </authorList>
    </citation>
    <scope>NUCLEOTIDE SEQUENCE [LARGE SCALE GENOMIC DNA]</scope>
    <source>
        <strain evidence="2 3">DNF00011</strain>
    </source>
</reference>
<accession>A0A095ZNM1</accession>
<proteinExistence type="predicted"/>
<evidence type="ECO:0000259" key="1">
    <source>
        <dbReference type="Pfam" id="PF06114"/>
    </source>
</evidence>
<gene>
    <name evidence="2" type="ORF">HMPREF2128_06585</name>
</gene>
<dbReference type="Gene3D" id="1.10.10.2910">
    <property type="match status" value="1"/>
</dbReference>
<name>A0A095ZNM1_9MICC</name>
<dbReference type="EMBL" id="JRNH01000020">
    <property type="protein sequence ID" value="KGF20187.1"/>
    <property type="molecule type" value="Genomic_DNA"/>
</dbReference>
<feature type="domain" description="IrrE N-terminal-like" evidence="1">
    <location>
        <begin position="168"/>
        <end position="295"/>
    </location>
</feature>
<comment type="caution">
    <text evidence="2">The sequence shown here is derived from an EMBL/GenBank/DDBJ whole genome shotgun (WGS) entry which is preliminary data.</text>
</comment>
<organism evidence="2 3">
    <name type="scientific">Pseudoglutamicibacter albus DNF00011</name>
    <dbReference type="NCBI Taxonomy" id="1401063"/>
    <lineage>
        <taxon>Bacteria</taxon>
        <taxon>Bacillati</taxon>
        <taxon>Actinomycetota</taxon>
        <taxon>Actinomycetes</taxon>
        <taxon>Micrococcales</taxon>
        <taxon>Micrococcaceae</taxon>
        <taxon>Pseudoglutamicibacter</taxon>
    </lineage>
</organism>
<protein>
    <recommendedName>
        <fullName evidence="1">IrrE N-terminal-like domain-containing protein</fullName>
    </recommendedName>
</protein>
<dbReference type="PANTHER" id="PTHR43236:SF2">
    <property type="entry name" value="BLL0069 PROTEIN"/>
    <property type="match status" value="1"/>
</dbReference>
<dbReference type="AlphaFoldDB" id="A0A095ZNM1"/>
<dbReference type="InterPro" id="IPR052345">
    <property type="entry name" value="Rad_response_metalloprotease"/>
</dbReference>
<dbReference type="Pfam" id="PF06114">
    <property type="entry name" value="Peptidase_M78"/>
    <property type="match status" value="1"/>
</dbReference>
<evidence type="ECO:0000313" key="2">
    <source>
        <dbReference type="EMBL" id="KGF20187.1"/>
    </source>
</evidence>
<dbReference type="PANTHER" id="PTHR43236">
    <property type="entry name" value="ANTITOXIN HIGA1"/>
    <property type="match status" value="1"/>
</dbReference>